<dbReference type="KEGG" id="pchm:VFPPC_16100"/>
<comment type="caution">
    <text evidence="2">The sequence shown here is derived from an EMBL/GenBank/DDBJ whole genome shotgun (WGS) entry which is preliminary data.</text>
</comment>
<dbReference type="EMBL" id="LSBJ02000004">
    <property type="protein sequence ID" value="OAQ67011.1"/>
    <property type="molecule type" value="Genomic_DNA"/>
</dbReference>
<dbReference type="Proteomes" id="UP000078397">
    <property type="component" value="Unassembled WGS sequence"/>
</dbReference>
<dbReference type="AlphaFoldDB" id="A0A179FPE1"/>
<dbReference type="GeneID" id="28857847"/>
<evidence type="ECO:0000313" key="2">
    <source>
        <dbReference type="EMBL" id="OAQ67011.1"/>
    </source>
</evidence>
<evidence type="ECO:0000256" key="1">
    <source>
        <dbReference type="SAM" id="MobiDB-lite"/>
    </source>
</evidence>
<organism evidence="2 3">
    <name type="scientific">Pochonia chlamydosporia 170</name>
    <dbReference type="NCBI Taxonomy" id="1380566"/>
    <lineage>
        <taxon>Eukaryota</taxon>
        <taxon>Fungi</taxon>
        <taxon>Dikarya</taxon>
        <taxon>Ascomycota</taxon>
        <taxon>Pezizomycotina</taxon>
        <taxon>Sordariomycetes</taxon>
        <taxon>Hypocreomycetidae</taxon>
        <taxon>Hypocreales</taxon>
        <taxon>Clavicipitaceae</taxon>
        <taxon>Pochonia</taxon>
    </lineage>
</organism>
<dbReference type="RefSeq" id="XP_018144098.1">
    <property type="nucleotide sequence ID" value="XM_018293853.1"/>
</dbReference>
<accession>A0A179FPE1</accession>
<feature type="compositionally biased region" description="Polar residues" evidence="1">
    <location>
        <begin position="31"/>
        <end position="56"/>
    </location>
</feature>
<sequence length="101" mass="11282">MKAAVKDRVSTTTAQRVKRKQANADERLMTQECQEPNGSHSTPDRSFSCRQESTSCIDPGSRPQHTFTHETHFFARLMAVMPAPGLGPAQLVVRLSICVRR</sequence>
<keyword evidence="3" id="KW-1185">Reference proteome</keyword>
<name>A0A179FPE1_METCM</name>
<evidence type="ECO:0000313" key="3">
    <source>
        <dbReference type="Proteomes" id="UP000078397"/>
    </source>
</evidence>
<gene>
    <name evidence="2" type="ORF">VFPPC_16100</name>
</gene>
<feature type="region of interest" description="Disordered" evidence="1">
    <location>
        <begin position="1"/>
        <end position="64"/>
    </location>
</feature>
<reference evidence="2 3" key="1">
    <citation type="journal article" date="2016" name="PLoS Pathog.">
        <title>Biosynthesis of antibiotic leucinostatins in bio-control fungus Purpureocillium lilacinum and their inhibition on phytophthora revealed by genome mining.</title>
        <authorList>
            <person name="Wang G."/>
            <person name="Liu Z."/>
            <person name="Lin R."/>
            <person name="Li E."/>
            <person name="Mao Z."/>
            <person name="Ling J."/>
            <person name="Yang Y."/>
            <person name="Yin W.B."/>
            <person name="Xie B."/>
        </authorList>
    </citation>
    <scope>NUCLEOTIDE SEQUENCE [LARGE SCALE GENOMIC DNA]</scope>
    <source>
        <strain evidence="2">170</strain>
    </source>
</reference>
<protein>
    <submittedName>
        <fullName evidence="2">Uncharacterized protein</fullName>
    </submittedName>
</protein>
<proteinExistence type="predicted"/>